<accession>A0A9N9C0W0</accession>
<dbReference type="GO" id="GO:0042162">
    <property type="term" value="F:telomeric DNA binding"/>
    <property type="evidence" value="ECO:0007669"/>
    <property type="project" value="TreeGrafter"/>
</dbReference>
<dbReference type="GO" id="GO:0051083">
    <property type="term" value="P:'de novo' cotranslational protein folding"/>
    <property type="evidence" value="ECO:0007669"/>
    <property type="project" value="TreeGrafter"/>
</dbReference>
<sequence>MEASNFSTEKLLRNYLRTLQNNLNTSTIESVIDFLQEPLDFLENGNSWHGPATSPESQKYFITKLYSKHLKFIIDNIIINWSETLLRRQKDMLVMEYFVPKGTKNLQKIKRASISLQVLVSYFSTSYQSQNDLKIYQKHQTYLPTIIQKFVFSLLKSYSIQDFFDAILKNEEVDIRERYSEWKEFVGLICSIPERSANLMAFNQNLGSREESSFLSEAYPIWKTMISSFSSHVAESFLTAFLLHSQSQDLSKITNPVSTEDKSHYLVRKVATLLSLLIGKDNNEFVSYLIKFKYFVGGKIFPISIVRVLCCFLSWGGFQDRPDDMMKTFTGQIDNLRLGLNDDLTLLLKTLISSWSDPTFIKHASSSVQMYITSAILIIFGYLPKSTLIKAAILRDITPGITRWLQSTSEEARKMGMVTAEIFSKLTDVLENVLDFELNPEDDDVKYFRQLVELKDGIVDLPDFDYEDKVEADLNGEQISEEYSNHEDNVNNEDLIEIKDVKDDNETRVVDSDDEDDFNTHASVFISSYKLSSDDPDKLELAMNAAKNLIRQKTGFGTELDDHATELAKILIGLQDNFELTGFEENRHAAMIALICGSPKIAVPFIIQQFFEKKYSLAERYMILSTLSTGARELAGLQSIEDKKEKETAIIDTLSQEISKLDLTTIRSLKETSNDKVRRFSRKPLVESTRTTSVNRFNELAAKTFFFPLTAGFWNLTRDSDLGNFMKDPTLIQRYVTTLGVFVQCS</sequence>
<evidence type="ECO:0000259" key="5">
    <source>
        <dbReference type="Pfam" id="PF25320"/>
    </source>
</evidence>
<dbReference type="PANTHER" id="PTHR15830">
    <property type="entry name" value="TELOMERE LENGTH REGULATION PROTEIN TEL2 FAMILY MEMBER"/>
    <property type="match status" value="1"/>
</dbReference>
<keyword evidence="3" id="KW-0963">Cytoplasm</keyword>
<keyword evidence="7" id="KW-1185">Reference proteome</keyword>
<dbReference type="AlphaFoldDB" id="A0A9N9C0W0"/>
<feature type="domain" description="TELO2 ARM repeat" evidence="5">
    <location>
        <begin position="342"/>
        <end position="429"/>
    </location>
</feature>
<gene>
    <name evidence="6" type="ORF">FCALED_LOCUS7780</name>
</gene>
<evidence type="ECO:0000256" key="2">
    <source>
        <dbReference type="ARBA" id="ARBA00006133"/>
    </source>
</evidence>
<evidence type="ECO:0000256" key="1">
    <source>
        <dbReference type="ARBA" id="ARBA00004496"/>
    </source>
</evidence>
<dbReference type="GO" id="GO:0005829">
    <property type="term" value="C:cytosol"/>
    <property type="evidence" value="ECO:0007669"/>
    <property type="project" value="TreeGrafter"/>
</dbReference>
<dbReference type="PANTHER" id="PTHR15830:SF10">
    <property type="entry name" value="TELOMERE LENGTH REGULATION PROTEIN TEL2 HOMOLOG"/>
    <property type="match status" value="1"/>
</dbReference>
<dbReference type="InterPro" id="IPR057348">
    <property type="entry name" value="TELO2_ARM"/>
</dbReference>
<comment type="caution">
    <text evidence="6">The sequence shown here is derived from an EMBL/GenBank/DDBJ whole genome shotgun (WGS) entry which is preliminary data.</text>
</comment>
<dbReference type="EMBL" id="CAJVPQ010002135">
    <property type="protein sequence ID" value="CAG8584745.1"/>
    <property type="molecule type" value="Genomic_DNA"/>
</dbReference>
<dbReference type="Pfam" id="PF10193">
    <property type="entry name" value="Telomere_reg-2"/>
    <property type="match status" value="1"/>
</dbReference>
<feature type="non-terminal residue" evidence="6">
    <location>
        <position position="1"/>
    </location>
</feature>
<dbReference type="GO" id="GO:0051879">
    <property type="term" value="F:Hsp90 protein binding"/>
    <property type="evidence" value="ECO:0007669"/>
    <property type="project" value="TreeGrafter"/>
</dbReference>
<protein>
    <submittedName>
        <fullName evidence="6">4646_t:CDS:1</fullName>
    </submittedName>
</protein>
<reference evidence="6" key="1">
    <citation type="submission" date="2021-06" db="EMBL/GenBank/DDBJ databases">
        <authorList>
            <person name="Kallberg Y."/>
            <person name="Tangrot J."/>
            <person name="Rosling A."/>
        </authorList>
    </citation>
    <scope>NUCLEOTIDE SEQUENCE</scope>
    <source>
        <strain evidence="6">UK204</strain>
    </source>
</reference>
<proteinExistence type="inferred from homology"/>
<dbReference type="Proteomes" id="UP000789570">
    <property type="component" value="Unassembled WGS sequence"/>
</dbReference>
<dbReference type="InterPro" id="IPR019337">
    <property type="entry name" value="Telomere_length_regulation_dom"/>
</dbReference>
<dbReference type="InterPro" id="IPR051970">
    <property type="entry name" value="TEL2_Regulation"/>
</dbReference>
<name>A0A9N9C0W0_9GLOM</name>
<evidence type="ECO:0000259" key="4">
    <source>
        <dbReference type="Pfam" id="PF10193"/>
    </source>
</evidence>
<evidence type="ECO:0000313" key="6">
    <source>
        <dbReference type="EMBL" id="CAG8584745.1"/>
    </source>
</evidence>
<comment type="subcellular location">
    <subcellularLocation>
        <location evidence="1">Cytoplasm</location>
    </subcellularLocation>
</comment>
<dbReference type="Gene3D" id="1.25.40.720">
    <property type="entry name" value="Telomere length regulation protein 2, C-terminal domain"/>
    <property type="match status" value="2"/>
</dbReference>
<evidence type="ECO:0000313" key="7">
    <source>
        <dbReference type="Proteomes" id="UP000789570"/>
    </source>
</evidence>
<evidence type="ECO:0000256" key="3">
    <source>
        <dbReference type="ARBA" id="ARBA00022490"/>
    </source>
</evidence>
<dbReference type="Pfam" id="PF25320">
    <property type="entry name" value="TELO2_ARM"/>
    <property type="match status" value="1"/>
</dbReference>
<organism evidence="6 7">
    <name type="scientific">Funneliformis caledonium</name>
    <dbReference type="NCBI Taxonomy" id="1117310"/>
    <lineage>
        <taxon>Eukaryota</taxon>
        <taxon>Fungi</taxon>
        <taxon>Fungi incertae sedis</taxon>
        <taxon>Mucoromycota</taxon>
        <taxon>Glomeromycotina</taxon>
        <taxon>Glomeromycetes</taxon>
        <taxon>Glomerales</taxon>
        <taxon>Glomeraceae</taxon>
        <taxon>Funneliformis</taxon>
    </lineage>
</organism>
<dbReference type="InterPro" id="IPR038528">
    <property type="entry name" value="TEL2_C_sf"/>
</dbReference>
<feature type="domain" description="Telomere length regulation protein conserved" evidence="4">
    <location>
        <begin position="532"/>
        <end position="631"/>
    </location>
</feature>
<comment type="similarity">
    <text evidence="2">Belongs to the TEL2 family.</text>
</comment>
<dbReference type="OrthoDB" id="10258062at2759"/>